<evidence type="ECO:0008006" key="5">
    <source>
        <dbReference type="Google" id="ProtNLM"/>
    </source>
</evidence>
<accession>R7TCV7</accession>
<evidence type="ECO:0000313" key="2">
    <source>
        <dbReference type="EMBL" id="ELT91302.1"/>
    </source>
</evidence>
<dbReference type="AlphaFoldDB" id="R7TCV7"/>
<dbReference type="EMBL" id="AMQN01013865">
    <property type="status" value="NOT_ANNOTATED_CDS"/>
    <property type="molecule type" value="Genomic_DNA"/>
</dbReference>
<evidence type="ECO:0000313" key="3">
    <source>
        <dbReference type="EnsemblMetazoa" id="CapteP217548"/>
    </source>
</evidence>
<dbReference type="HOGENOM" id="CLU_1662481_0_0_1"/>
<keyword evidence="4" id="KW-1185">Reference proteome</keyword>
<proteinExistence type="predicted"/>
<reference evidence="4" key="1">
    <citation type="submission" date="2012-12" db="EMBL/GenBank/DDBJ databases">
        <authorList>
            <person name="Hellsten U."/>
            <person name="Grimwood J."/>
            <person name="Chapman J.A."/>
            <person name="Shapiro H."/>
            <person name="Aerts A."/>
            <person name="Otillar R.P."/>
            <person name="Terry A.Y."/>
            <person name="Boore J.L."/>
            <person name="Simakov O."/>
            <person name="Marletaz F."/>
            <person name="Cho S.-J."/>
            <person name="Edsinger-Gonzales E."/>
            <person name="Havlak P."/>
            <person name="Kuo D.-H."/>
            <person name="Larsson T."/>
            <person name="Lv J."/>
            <person name="Arendt D."/>
            <person name="Savage R."/>
            <person name="Osoegawa K."/>
            <person name="de Jong P."/>
            <person name="Lindberg D.R."/>
            <person name="Seaver E.C."/>
            <person name="Weisblat D.A."/>
            <person name="Putnam N.H."/>
            <person name="Grigoriev I.V."/>
            <person name="Rokhsar D.S."/>
        </authorList>
    </citation>
    <scope>NUCLEOTIDE SEQUENCE</scope>
    <source>
        <strain evidence="4">I ESC-2004</strain>
    </source>
</reference>
<gene>
    <name evidence="2" type="ORF">CAPTEDRAFT_217548</name>
</gene>
<sequence>MKTSSFASVLLLLFVSLCQGAHDECNQTLTIYDEVNLKVDHFFVDAYSMPMYAGLNLTVDEKPIRLEIIVSEFIGRYVALHAKFPKYKIFYIISETEIPQLWLAFINKRLTIGKGTVIHKKNILYQTHQASIVEEITINGLEHNSQLGLGSWVHLLYPC</sequence>
<reference evidence="3" key="3">
    <citation type="submission" date="2015-06" db="UniProtKB">
        <authorList>
            <consortium name="EnsemblMetazoa"/>
        </authorList>
    </citation>
    <scope>IDENTIFICATION</scope>
</reference>
<keyword evidence="1" id="KW-0732">Signal</keyword>
<organism evidence="2">
    <name type="scientific">Capitella teleta</name>
    <name type="common">Polychaete worm</name>
    <dbReference type="NCBI Taxonomy" id="283909"/>
    <lineage>
        <taxon>Eukaryota</taxon>
        <taxon>Metazoa</taxon>
        <taxon>Spiralia</taxon>
        <taxon>Lophotrochozoa</taxon>
        <taxon>Annelida</taxon>
        <taxon>Polychaeta</taxon>
        <taxon>Sedentaria</taxon>
        <taxon>Scolecida</taxon>
        <taxon>Capitellidae</taxon>
        <taxon>Capitella</taxon>
    </lineage>
</organism>
<evidence type="ECO:0000256" key="1">
    <source>
        <dbReference type="SAM" id="SignalP"/>
    </source>
</evidence>
<dbReference type="EnsemblMetazoa" id="CapteT217548">
    <property type="protein sequence ID" value="CapteP217548"/>
    <property type="gene ID" value="CapteG217548"/>
</dbReference>
<name>R7TCV7_CAPTE</name>
<dbReference type="EMBL" id="KB310559">
    <property type="protein sequence ID" value="ELT91302.1"/>
    <property type="molecule type" value="Genomic_DNA"/>
</dbReference>
<reference evidence="2 4" key="2">
    <citation type="journal article" date="2013" name="Nature">
        <title>Insights into bilaterian evolution from three spiralian genomes.</title>
        <authorList>
            <person name="Simakov O."/>
            <person name="Marletaz F."/>
            <person name="Cho S.J."/>
            <person name="Edsinger-Gonzales E."/>
            <person name="Havlak P."/>
            <person name="Hellsten U."/>
            <person name="Kuo D.H."/>
            <person name="Larsson T."/>
            <person name="Lv J."/>
            <person name="Arendt D."/>
            <person name="Savage R."/>
            <person name="Osoegawa K."/>
            <person name="de Jong P."/>
            <person name="Grimwood J."/>
            <person name="Chapman J.A."/>
            <person name="Shapiro H."/>
            <person name="Aerts A."/>
            <person name="Otillar R.P."/>
            <person name="Terry A.Y."/>
            <person name="Boore J.L."/>
            <person name="Grigoriev I.V."/>
            <person name="Lindberg D.R."/>
            <person name="Seaver E.C."/>
            <person name="Weisblat D.A."/>
            <person name="Putnam N.H."/>
            <person name="Rokhsar D.S."/>
        </authorList>
    </citation>
    <scope>NUCLEOTIDE SEQUENCE</scope>
    <source>
        <strain evidence="2 4">I ESC-2004</strain>
    </source>
</reference>
<dbReference type="Proteomes" id="UP000014760">
    <property type="component" value="Unassembled WGS sequence"/>
</dbReference>
<feature type="chain" id="PRO_5008786876" description="Farnesoic acid O-methyl transferase domain-containing protein" evidence="1">
    <location>
        <begin position="21"/>
        <end position="159"/>
    </location>
</feature>
<protein>
    <recommendedName>
        <fullName evidence="5">Farnesoic acid O-methyl transferase domain-containing protein</fullName>
    </recommendedName>
</protein>
<feature type="signal peptide" evidence="1">
    <location>
        <begin position="1"/>
        <end position="20"/>
    </location>
</feature>
<evidence type="ECO:0000313" key="4">
    <source>
        <dbReference type="Proteomes" id="UP000014760"/>
    </source>
</evidence>